<dbReference type="HOGENOM" id="CLU_994106_0_0_1"/>
<reference evidence="1 2" key="1">
    <citation type="submission" date="2015-01" db="EMBL/GenBank/DDBJ databases">
        <title>The Genome Sequence of Exophiala xenobiotica CBS118157.</title>
        <authorList>
            <consortium name="The Broad Institute Genomics Platform"/>
            <person name="Cuomo C."/>
            <person name="de Hoog S."/>
            <person name="Gorbushina A."/>
            <person name="Stielow B."/>
            <person name="Teixiera M."/>
            <person name="Abouelleil A."/>
            <person name="Chapman S.B."/>
            <person name="Priest M."/>
            <person name="Young S.K."/>
            <person name="Wortman J."/>
            <person name="Nusbaum C."/>
            <person name="Birren B."/>
        </authorList>
    </citation>
    <scope>NUCLEOTIDE SEQUENCE [LARGE SCALE GENOMIC DNA]</scope>
    <source>
        <strain evidence="1 2">CBS 118157</strain>
    </source>
</reference>
<accession>A0A0D2EKX9</accession>
<name>A0A0D2EKX9_9EURO</name>
<sequence length="280" mass="31615">MRSSHSDKQTAEAYAMVPIGLMKEILPYGVDKEYGPRKEKISTKNLSSEACIRSTSLDVGLRFPAGVENVCTYYLPAGAVKSAKVQLSRDHTDWNEQQIKDAIRARWNADHASCRLGAYHHIPAQAPLRFIQLSGYVRTWRPSSLVRREVGQDCNNRRVIFFRSRGGTPKHPPRLVGRVLEILDEQARQASCSAAYPRGSDKIFSADMPVDLRLAMLSSNADAARKEIESCFPIHNPMTRFGVVWTTRGYYLSRKVTKHVDTNVVLRANEQPEYIPPDIE</sequence>
<organism evidence="1 2">
    <name type="scientific">Exophiala xenobiotica</name>
    <dbReference type="NCBI Taxonomy" id="348802"/>
    <lineage>
        <taxon>Eukaryota</taxon>
        <taxon>Fungi</taxon>
        <taxon>Dikarya</taxon>
        <taxon>Ascomycota</taxon>
        <taxon>Pezizomycotina</taxon>
        <taxon>Eurotiomycetes</taxon>
        <taxon>Chaetothyriomycetidae</taxon>
        <taxon>Chaetothyriales</taxon>
        <taxon>Herpotrichiellaceae</taxon>
        <taxon>Exophiala</taxon>
    </lineage>
</organism>
<dbReference type="GeneID" id="25326689"/>
<dbReference type="RefSeq" id="XP_013316682.1">
    <property type="nucleotide sequence ID" value="XM_013461228.1"/>
</dbReference>
<dbReference type="AlphaFoldDB" id="A0A0D2EKX9"/>
<gene>
    <name evidence="1" type="ORF">PV05_04781</name>
</gene>
<keyword evidence="2" id="KW-1185">Reference proteome</keyword>
<dbReference type="OrthoDB" id="10652630at2759"/>
<proteinExistence type="predicted"/>
<evidence type="ECO:0000313" key="1">
    <source>
        <dbReference type="EMBL" id="KIW56098.1"/>
    </source>
</evidence>
<protein>
    <submittedName>
        <fullName evidence="1">Uncharacterized protein</fullName>
    </submittedName>
</protein>
<dbReference type="Proteomes" id="UP000054342">
    <property type="component" value="Unassembled WGS sequence"/>
</dbReference>
<evidence type="ECO:0000313" key="2">
    <source>
        <dbReference type="Proteomes" id="UP000054342"/>
    </source>
</evidence>
<dbReference type="EMBL" id="KN847319">
    <property type="protein sequence ID" value="KIW56098.1"/>
    <property type="molecule type" value="Genomic_DNA"/>
</dbReference>